<dbReference type="Gene3D" id="3.30.450.20">
    <property type="entry name" value="PAS domain"/>
    <property type="match status" value="2"/>
</dbReference>
<evidence type="ECO:0000259" key="2">
    <source>
        <dbReference type="PROSITE" id="PS50113"/>
    </source>
</evidence>
<dbReference type="SUPFAM" id="SSF55073">
    <property type="entry name" value="Nucleotide cyclase"/>
    <property type="match status" value="1"/>
</dbReference>
<dbReference type="Pfam" id="PF00990">
    <property type="entry name" value="GGDEF"/>
    <property type="match status" value="1"/>
</dbReference>
<dbReference type="CDD" id="cd01948">
    <property type="entry name" value="EAL"/>
    <property type="match status" value="1"/>
</dbReference>
<dbReference type="PANTHER" id="PTHR44757:SF2">
    <property type="entry name" value="BIOFILM ARCHITECTURE MAINTENANCE PROTEIN MBAA"/>
    <property type="match status" value="1"/>
</dbReference>
<dbReference type="PANTHER" id="PTHR44757">
    <property type="entry name" value="DIGUANYLATE CYCLASE DGCP"/>
    <property type="match status" value="1"/>
</dbReference>
<feature type="domain" description="GGDEF" evidence="4">
    <location>
        <begin position="313"/>
        <end position="445"/>
    </location>
</feature>
<dbReference type="AlphaFoldDB" id="A0A512DF31"/>
<dbReference type="Pfam" id="PF08447">
    <property type="entry name" value="PAS_3"/>
    <property type="match status" value="1"/>
</dbReference>
<dbReference type="PROSITE" id="PS50887">
    <property type="entry name" value="GGDEF"/>
    <property type="match status" value="1"/>
</dbReference>
<dbReference type="InterPro" id="IPR000700">
    <property type="entry name" value="PAS-assoc_C"/>
</dbReference>
<organism evidence="5 6">
    <name type="scientific">Cellulomonas aerilata</name>
    <dbReference type="NCBI Taxonomy" id="515326"/>
    <lineage>
        <taxon>Bacteria</taxon>
        <taxon>Bacillati</taxon>
        <taxon>Actinomycetota</taxon>
        <taxon>Actinomycetes</taxon>
        <taxon>Micrococcales</taxon>
        <taxon>Cellulomonadaceae</taxon>
        <taxon>Cellulomonas</taxon>
    </lineage>
</organism>
<dbReference type="InterPro" id="IPR001633">
    <property type="entry name" value="EAL_dom"/>
</dbReference>
<keyword evidence="6" id="KW-1185">Reference proteome</keyword>
<sequence>MAEARVAHGGLTSDVEARLAVADAQLAGADYWVVCRPVLDAGTLVDVEYVFANAAAERALGLGPLGGRRMFELVPEVRDTLLPMFRAVVESGEPQHATTRDVVRDRRPDSVGDGDRDDGPAEPGWTTVDVRAWRELVVVHWQDATAEQTHALATARSDARLQALLANAGEVIVVFAPDGRTVLYQSPSIERVLGRTASQDGISSRVHPDDRPAVDRAFAEIADRGLGARAELELRLEHTDGRWLWIHVRGENHVDEPDVGGIVLNIWDVTAQHELADQLRRQALQDPLTGLPNRRLIDAELERALGRTERTPGRVGLLLCDVDYFKGVNDALGHPAGDQLLVQVAERLRAVVRPADTVGRLGGDEFVVIAEDLRSPHELSALTRRLQGALRGMYRVGGHDLPVTVTLGASCSTGDATPSSLLSEADTALYEAKRAGRDRSQLFDRRAHGRSRDRVVRQAALSTAVDDGQLVLHYQPKVDLRSGTPVAAEALVRWQHPTQGLLMPGAFLPLAEEGALVVDLGRWVLEAAMRAAAAWTWSGTPGTELPAPAVDINVSGRHLTHPSMLEHLDRALRTSGIDPARVELELTETVLLQDLEMAGRILAGVRDRGVRIALDDFGTGYSSLTWLQRLPVDTVKLDRSFIADLLSDSGGFGPDILGSVTSLAHALGKNVIAEGVETRAQHEYLVGLGCDQAQGYYYGRPAPETPFPAAREAAGGAADGATTT</sequence>
<gene>
    <name evidence="5" type="ORF">CAE01nite_27710</name>
</gene>
<dbReference type="PROSITE" id="PS50113">
    <property type="entry name" value="PAC"/>
    <property type="match status" value="1"/>
</dbReference>
<evidence type="ECO:0000313" key="6">
    <source>
        <dbReference type="Proteomes" id="UP000321181"/>
    </source>
</evidence>
<name>A0A512DF31_9CELL</name>
<dbReference type="InterPro" id="IPR052155">
    <property type="entry name" value="Biofilm_reg_signaling"/>
</dbReference>
<evidence type="ECO:0000313" key="5">
    <source>
        <dbReference type="EMBL" id="GEO35046.1"/>
    </source>
</evidence>
<dbReference type="InterPro" id="IPR043128">
    <property type="entry name" value="Rev_trsase/Diguanyl_cyclase"/>
</dbReference>
<evidence type="ECO:0000256" key="1">
    <source>
        <dbReference type="SAM" id="MobiDB-lite"/>
    </source>
</evidence>
<accession>A0A512DF31</accession>
<comment type="caution">
    <text evidence="5">The sequence shown here is derived from an EMBL/GenBank/DDBJ whole genome shotgun (WGS) entry which is preliminary data.</text>
</comment>
<dbReference type="EMBL" id="BJYY01000017">
    <property type="protein sequence ID" value="GEO35046.1"/>
    <property type="molecule type" value="Genomic_DNA"/>
</dbReference>
<dbReference type="SMART" id="SM00052">
    <property type="entry name" value="EAL"/>
    <property type="match status" value="1"/>
</dbReference>
<dbReference type="SMART" id="SM00267">
    <property type="entry name" value="GGDEF"/>
    <property type="match status" value="1"/>
</dbReference>
<dbReference type="SUPFAM" id="SSF55785">
    <property type="entry name" value="PYP-like sensor domain (PAS domain)"/>
    <property type="match status" value="1"/>
</dbReference>
<feature type="compositionally biased region" description="Basic and acidic residues" evidence="1">
    <location>
        <begin position="98"/>
        <end position="119"/>
    </location>
</feature>
<reference evidence="5 6" key="1">
    <citation type="submission" date="2019-07" db="EMBL/GenBank/DDBJ databases">
        <title>Whole genome shotgun sequence of Cellulomonas aerilata NBRC 106308.</title>
        <authorList>
            <person name="Hosoyama A."/>
            <person name="Uohara A."/>
            <person name="Ohji S."/>
            <person name="Ichikawa N."/>
        </authorList>
    </citation>
    <scope>NUCLEOTIDE SEQUENCE [LARGE SCALE GENOMIC DNA]</scope>
    <source>
        <strain evidence="5 6">NBRC 106308</strain>
    </source>
</reference>
<evidence type="ECO:0000259" key="4">
    <source>
        <dbReference type="PROSITE" id="PS50887"/>
    </source>
</evidence>
<dbReference type="InterPro" id="IPR035965">
    <property type="entry name" value="PAS-like_dom_sf"/>
</dbReference>
<feature type="region of interest" description="Disordered" evidence="1">
    <location>
        <begin position="92"/>
        <end position="125"/>
    </location>
</feature>
<evidence type="ECO:0000259" key="3">
    <source>
        <dbReference type="PROSITE" id="PS50883"/>
    </source>
</evidence>
<dbReference type="InterPro" id="IPR000014">
    <property type="entry name" value="PAS"/>
</dbReference>
<dbReference type="Proteomes" id="UP000321181">
    <property type="component" value="Unassembled WGS sequence"/>
</dbReference>
<dbReference type="InterPro" id="IPR013655">
    <property type="entry name" value="PAS_fold_3"/>
</dbReference>
<dbReference type="Gene3D" id="3.30.70.270">
    <property type="match status" value="1"/>
</dbReference>
<dbReference type="FunFam" id="3.30.70.270:FF:000001">
    <property type="entry name" value="Diguanylate cyclase domain protein"/>
    <property type="match status" value="1"/>
</dbReference>
<feature type="domain" description="EAL" evidence="3">
    <location>
        <begin position="454"/>
        <end position="715"/>
    </location>
</feature>
<dbReference type="CDD" id="cd01949">
    <property type="entry name" value="GGDEF"/>
    <property type="match status" value="1"/>
</dbReference>
<feature type="domain" description="PAC" evidence="2">
    <location>
        <begin position="230"/>
        <end position="281"/>
    </location>
</feature>
<dbReference type="InterPro" id="IPR029787">
    <property type="entry name" value="Nucleotide_cyclase"/>
</dbReference>
<dbReference type="Gene3D" id="3.20.20.450">
    <property type="entry name" value="EAL domain"/>
    <property type="match status" value="1"/>
</dbReference>
<dbReference type="SUPFAM" id="SSF141868">
    <property type="entry name" value="EAL domain-like"/>
    <property type="match status" value="1"/>
</dbReference>
<dbReference type="CDD" id="cd00130">
    <property type="entry name" value="PAS"/>
    <property type="match status" value="1"/>
</dbReference>
<dbReference type="InterPro" id="IPR000160">
    <property type="entry name" value="GGDEF_dom"/>
</dbReference>
<dbReference type="NCBIfam" id="TIGR00229">
    <property type="entry name" value="sensory_box"/>
    <property type="match status" value="1"/>
</dbReference>
<dbReference type="PROSITE" id="PS50883">
    <property type="entry name" value="EAL"/>
    <property type="match status" value="1"/>
</dbReference>
<protein>
    <submittedName>
        <fullName evidence="5">Two-component system response regulator</fullName>
    </submittedName>
</protein>
<dbReference type="NCBIfam" id="TIGR00254">
    <property type="entry name" value="GGDEF"/>
    <property type="match status" value="1"/>
</dbReference>
<dbReference type="InterPro" id="IPR035919">
    <property type="entry name" value="EAL_sf"/>
</dbReference>
<dbReference type="Pfam" id="PF00563">
    <property type="entry name" value="EAL"/>
    <property type="match status" value="1"/>
</dbReference>
<proteinExistence type="predicted"/>